<name>A0A9D2SQH7_9FIRM</name>
<feature type="signal peptide" evidence="7">
    <location>
        <begin position="1"/>
        <end position="22"/>
    </location>
</feature>
<reference evidence="8" key="2">
    <citation type="submission" date="2021-04" db="EMBL/GenBank/DDBJ databases">
        <authorList>
            <person name="Gilroy R."/>
        </authorList>
    </citation>
    <scope>NUCLEOTIDE SEQUENCE</scope>
    <source>
        <strain evidence="8">USAMLcec2-132</strain>
    </source>
</reference>
<dbReference type="AlphaFoldDB" id="A0A9D2SQH7"/>
<feature type="chain" id="PRO_5039262200" evidence="7">
    <location>
        <begin position="23"/>
        <end position="549"/>
    </location>
</feature>
<accession>A0A9D2SQH7</accession>
<dbReference type="PANTHER" id="PTHR43649">
    <property type="entry name" value="ARABINOSE-BINDING PROTEIN-RELATED"/>
    <property type="match status" value="1"/>
</dbReference>
<organism evidence="8 9">
    <name type="scientific">Candidatus Eisenbergiella merdavium</name>
    <dbReference type="NCBI Taxonomy" id="2838551"/>
    <lineage>
        <taxon>Bacteria</taxon>
        <taxon>Bacillati</taxon>
        <taxon>Bacillota</taxon>
        <taxon>Clostridia</taxon>
        <taxon>Lachnospirales</taxon>
        <taxon>Lachnospiraceae</taxon>
        <taxon>Eisenbergiella</taxon>
    </lineage>
</organism>
<comment type="caution">
    <text evidence="8">The sequence shown here is derived from an EMBL/GenBank/DDBJ whole genome shotgun (WGS) entry which is preliminary data.</text>
</comment>
<keyword evidence="3" id="KW-0472">Membrane</keyword>
<dbReference type="PROSITE" id="PS51257">
    <property type="entry name" value="PROKAR_LIPOPROTEIN"/>
    <property type="match status" value="1"/>
</dbReference>
<dbReference type="SUPFAM" id="SSF53850">
    <property type="entry name" value="Periplasmic binding protein-like II"/>
    <property type="match status" value="1"/>
</dbReference>
<sequence>MVRKKKGLCILLAAATAFSLTACGSGSGAADSGAGEGTQAQSEQAPAEETESASQVNATGYPVVDVPIELDALTCVSAMSGDFNSMPVFVELAEKTNVNVNFDQIQPEVWDEKINLILSSGDLPDLIYGADMDASDIMKYGQAGYFLPLNDLIEEYAPNISRLLEERPNLARMITMDDGNIYNIPFYDEFLPENIPDTMFINQTWLDTLGLDMPTTTEEFYQVLKAFKEQDPNGNGIADEIPFNFLPGNTNLGDYSLYGSFGVLDNDKHLMVKDGQVLFSLAQEGYKEAVKYLNRLYTEGLIDPEVFTQDRSQYSSKGKQDDMTVGVLVAYTPENFLGAERTYEHYTDLLPLEGPDGDRLWNRYDMGYYMGRVVITSANPNPEATMRWIDEQFDEEISVRLHWGEIGQNIEKTETGWKVLDEAPDGMSSDEYRFQNSPAYHGTGAILKETYDKIELATDKAMKAERYELYDPYAATEYLPAMRLSEDDEKEISTIFVDISSYVDQMKAKWITGESDVESDWEDYLKALEKMNVSRYVEIYQNAYDASLE</sequence>
<reference evidence="8" key="1">
    <citation type="journal article" date="2021" name="PeerJ">
        <title>Extensive microbial diversity within the chicken gut microbiome revealed by metagenomics and culture.</title>
        <authorList>
            <person name="Gilroy R."/>
            <person name="Ravi A."/>
            <person name="Getino M."/>
            <person name="Pursley I."/>
            <person name="Horton D.L."/>
            <person name="Alikhan N.F."/>
            <person name="Baker D."/>
            <person name="Gharbi K."/>
            <person name="Hall N."/>
            <person name="Watson M."/>
            <person name="Adriaenssens E.M."/>
            <person name="Foster-Nyarko E."/>
            <person name="Jarju S."/>
            <person name="Secka A."/>
            <person name="Antonio M."/>
            <person name="Oren A."/>
            <person name="Chaudhuri R.R."/>
            <person name="La Ragione R."/>
            <person name="Hildebrand F."/>
            <person name="Pallen M.J."/>
        </authorList>
    </citation>
    <scope>NUCLEOTIDE SEQUENCE</scope>
    <source>
        <strain evidence="8">USAMLcec2-132</strain>
    </source>
</reference>
<keyword evidence="5" id="KW-0449">Lipoprotein</keyword>
<dbReference type="Pfam" id="PF01547">
    <property type="entry name" value="SBP_bac_1"/>
    <property type="match status" value="1"/>
</dbReference>
<evidence type="ECO:0000256" key="5">
    <source>
        <dbReference type="ARBA" id="ARBA00023288"/>
    </source>
</evidence>
<dbReference type="Gene3D" id="3.40.190.10">
    <property type="entry name" value="Periplasmic binding protein-like II"/>
    <property type="match status" value="2"/>
</dbReference>
<dbReference type="PANTHER" id="PTHR43649:SF33">
    <property type="entry name" value="POLYGALACTURONAN_RHAMNOGALACTURONAN-BINDING PROTEIN YTCQ"/>
    <property type="match status" value="1"/>
</dbReference>
<evidence type="ECO:0000256" key="1">
    <source>
        <dbReference type="ARBA" id="ARBA00022475"/>
    </source>
</evidence>
<evidence type="ECO:0000256" key="6">
    <source>
        <dbReference type="SAM" id="MobiDB-lite"/>
    </source>
</evidence>
<evidence type="ECO:0000256" key="2">
    <source>
        <dbReference type="ARBA" id="ARBA00022729"/>
    </source>
</evidence>
<evidence type="ECO:0000313" key="8">
    <source>
        <dbReference type="EMBL" id="HJC23492.1"/>
    </source>
</evidence>
<gene>
    <name evidence="8" type="ORF">H9761_07295</name>
</gene>
<dbReference type="InterPro" id="IPR006059">
    <property type="entry name" value="SBP"/>
</dbReference>
<keyword evidence="1" id="KW-1003">Cell membrane</keyword>
<protein>
    <submittedName>
        <fullName evidence="8">Extracellular solute-binding protein</fullName>
    </submittedName>
</protein>
<feature type="region of interest" description="Disordered" evidence="6">
    <location>
        <begin position="29"/>
        <end position="56"/>
    </location>
</feature>
<proteinExistence type="predicted"/>
<keyword evidence="2 7" id="KW-0732">Signal</keyword>
<dbReference type="Proteomes" id="UP000823891">
    <property type="component" value="Unassembled WGS sequence"/>
</dbReference>
<evidence type="ECO:0000256" key="3">
    <source>
        <dbReference type="ARBA" id="ARBA00023136"/>
    </source>
</evidence>
<dbReference type="EMBL" id="DWWS01000025">
    <property type="protein sequence ID" value="HJC23492.1"/>
    <property type="molecule type" value="Genomic_DNA"/>
</dbReference>
<evidence type="ECO:0000313" key="9">
    <source>
        <dbReference type="Proteomes" id="UP000823891"/>
    </source>
</evidence>
<keyword evidence="4" id="KW-0564">Palmitate</keyword>
<evidence type="ECO:0000256" key="7">
    <source>
        <dbReference type="SAM" id="SignalP"/>
    </source>
</evidence>
<dbReference type="InterPro" id="IPR050490">
    <property type="entry name" value="Bact_solute-bd_prot1"/>
</dbReference>
<evidence type="ECO:0000256" key="4">
    <source>
        <dbReference type="ARBA" id="ARBA00023139"/>
    </source>
</evidence>